<comment type="caution">
    <text evidence="4">The sequence shown here is derived from an EMBL/GenBank/DDBJ whole genome shotgun (WGS) entry which is preliminary data.</text>
</comment>
<evidence type="ECO:0000313" key="5">
    <source>
        <dbReference type="Proteomes" id="UP000197097"/>
    </source>
</evidence>
<organism evidence="4 5">
    <name type="scientific">Sphingopyxis witflariensis</name>
    <dbReference type="NCBI Taxonomy" id="173675"/>
    <lineage>
        <taxon>Bacteria</taxon>
        <taxon>Pseudomonadati</taxon>
        <taxon>Pseudomonadota</taxon>
        <taxon>Alphaproteobacteria</taxon>
        <taxon>Sphingomonadales</taxon>
        <taxon>Sphingomonadaceae</taxon>
        <taxon>Sphingopyxis</taxon>
    </lineage>
</organism>
<feature type="chain" id="PRO_5013303915" description="Peptidase S9 prolyl oligopeptidase catalytic domain-containing protein" evidence="2">
    <location>
        <begin position="29"/>
        <end position="731"/>
    </location>
</feature>
<dbReference type="AlphaFoldDB" id="A0A246JP39"/>
<feature type="signal peptide" evidence="2">
    <location>
        <begin position="1"/>
        <end position="28"/>
    </location>
</feature>
<dbReference type="SUPFAM" id="SSF82171">
    <property type="entry name" value="DPP6 N-terminal domain-like"/>
    <property type="match status" value="1"/>
</dbReference>
<dbReference type="InterPro" id="IPR029058">
    <property type="entry name" value="AB_hydrolase_fold"/>
</dbReference>
<gene>
    <name evidence="4" type="ORF">CDQ91_16630</name>
</gene>
<dbReference type="InterPro" id="IPR001375">
    <property type="entry name" value="Peptidase_S9_cat"/>
</dbReference>
<feature type="region of interest" description="Disordered" evidence="1">
    <location>
        <begin position="707"/>
        <end position="731"/>
    </location>
</feature>
<dbReference type="GO" id="GO:0008236">
    <property type="term" value="F:serine-type peptidase activity"/>
    <property type="evidence" value="ECO:0007669"/>
    <property type="project" value="InterPro"/>
</dbReference>
<keyword evidence="2" id="KW-0732">Signal</keyword>
<dbReference type="EMBL" id="NISJ01000010">
    <property type="protein sequence ID" value="OWQ94253.1"/>
    <property type="molecule type" value="Genomic_DNA"/>
</dbReference>
<feature type="compositionally biased region" description="Basic and acidic residues" evidence="1">
    <location>
        <begin position="716"/>
        <end position="725"/>
    </location>
</feature>
<feature type="domain" description="Peptidase S9 prolyl oligopeptidase catalytic" evidence="3">
    <location>
        <begin position="538"/>
        <end position="696"/>
    </location>
</feature>
<sequence>MSMRNSLRAGLPAAAILAVAVLSPVAPAGESKGRPWTLEDILTVPEVKDIALSGDGKLAIYAVEIADLAADKPRSHIRILDIAATRQRTIVTVDSAKSLRRIPGTADWSALLDLGAGLQLYRITPGGMVQPLIVNPATVPVGKADMSFPIGGGVRPSSVGVLDYDWSPGGAWLWYSQLRALPNAPRVRFDAEVSALKSRRRSTIDVEIDYFLRGPDGKTTLMLSRPSKDRMATRGGGQILWRGDEVQFRVETPDGSEGGRFEMRAWNRLSGTIRTLGVEHNLETIALLRGPRGGELATSGLAKTLDLVETGPDGERHSYGAVAFTIGDPRAAAPQASRDGKKLVLGTRDLDAARYGLAVVSSDDVRRVESEHSLTRCAYDNALLFAVCVEEGIATPPRLVKIDLRDGRIFRLLSVSAEHDAIAPLTILPRVWTNRDGYEARGFVVLPRGYQKGKPYPAVIVTHGSDADDRFAAPGFQWNYPVQLLAERGYVVLLINDPSPLQSEELMAASKAWVRGSGPPDSETLQRLLWIEGVHIFEDAVDEMAIEGLVDRDRVGIAGYSRGSQMVNVAVTRSPLFRAASSGDGGYLEPAGYATAGSSYDAVYGGAPLSDAIISYRRFAPSLNANRVCAALLQQVASASPSQIELFEALRAAKAPTQISHYSGATAASDETHVFYRPSNRSLAMRENIAWFNYWLLDKNDTDGPFPKQAESWGKLARDRPDRCRAANGPG</sequence>
<reference evidence="4 5" key="1">
    <citation type="journal article" date="2002" name="Int. J. Syst. Evol. Microbiol.">
        <title>Sphingopyxis witflariensis sp. nov., isolated from activated sludge.</title>
        <authorList>
            <person name="Kampfer P."/>
            <person name="Witzenberger R."/>
            <person name="Denner E.B."/>
            <person name="Busse H.J."/>
            <person name="Neef A."/>
        </authorList>
    </citation>
    <scope>NUCLEOTIDE SEQUENCE [LARGE SCALE GENOMIC DNA]</scope>
    <source>
        <strain evidence="4 5">DSM 14551</strain>
    </source>
</reference>
<protein>
    <recommendedName>
        <fullName evidence="3">Peptidase S9 prolyl oligopeptidase catalytic domain-containing protein</fullName>
    </recommendedName>
</protein>
<evidence type="ECO:0000256" key="1">
    <source>
        <dbReference type="SAM" id="MobiDB-lite"/>
    </source>
</evidence>
<proteinExistence type="predicted"/>
<evidence type="ECO:0000313" key="4">
    <source>
        <dbReference type="EMBL" id="OWQ94253.1"/>
    </source>
</evidence>
<keyword evidence="5" id="KW-1185">Reference proteome</keyword>
<dbReference type="Proteomes" id="UP000197097">
    <property type="component" value="Unassembled WGS sequence"/>
</dbReference>
<evidence type="ECO:0000259" key="3">
    <source>
        <dbReference type="Pfam" id="PF00326"/>
    </source>
</evidence>
<dbReference type="SUPFAM" id="SSF53474">
    <property type="entry name" value="alpha/beta-Hydrolases"/>
    <property type="match status" value="1"/>
</dbReference>
<dbReference type="Pfam" id="PF00326">
    <property type="entry name" value="Peptidase_S9"/>
    <property type="match status" value="1"/>
</dbReference>
<accession>A0A246JP39</accession>
<name>A0A246JP39_9SPHN</name>
<evidence type="ECO:0000256" key="2">
    <source>
        <dbReference type="SAM" id="SignalP"/>
    </source>
</evidence>
<dbReference type="Gene3D" id="3.40.50.1820">
    <property type="entry name" value="alpha/beta hydrolase"/>
    <property type="match status" value="1"/>
</dbReference>
<dbReference type="GO" id="GO:0006508">
    <property type="term" value="P:proteolysis"/>
    <property type="evidence" value="ECO:0007669"/>
    <property type="project" value="InterPro"/>
</dbReference>